<dbReference type="GO" id="GO:0004861">
    <property type="term" value="F:cyclin-dependent protein serine/threonine kinase inhibitor activity"/>
    <property type="evidence" value="ECO:0007669"/>
    <property type="project" value="InterPro"/>
</dbReference>
<dbReference type="InterPro" id="IPR044898">
    <property type="entry name" value="CDI_dom_sf"/>
</dbReference>
<name>A0AAV2ADL5_9ARAC</name>
<evidence type="ECO:0000259" key="4">
    <source>
        <dbReference type="Pfam" id="PF02234"/>
    </source>
</evidence>
<dbReference type="Pfam" id="PF02234">
    <property type="entry name" value="CDI"/>
    <property type="match status" value="1"/>
</dbReference>
<dbReference type="GO" id="GO:0051726">
    <property type="term" value="P:regulation of cell cycle"/>
    <property type="evidence" value="ECO:0007669"/>
    <property type="project" value="InterPro"/>
</dbReference>
<evidence type="ECO:0000256" key="3">
    <source>
        <dbReference type="SAM" id="MobiDB-lite"/>
    </source>
</evidence>
<dbReference type="EMBL" id="CAXIEN010000153">
    <property type="protein sequence ID" value="CAL1282067.1"/>
    <property type="molecule type" value="Genomic_DNA"/>
</dbReference>
<accession>A0AAV2ADL5</accession>
<dbReference type="InterPro" id="IPR003175">
    <property type="entry name" value="CDI_dom"/>
</dbReference>
<comment type="caution">
    <text evidence="5">The sequence shown here is derived from an EMBL/GenBank/DDBJ whole genome shotgun (WGS) entry which is preliminary data.</text>
</comment>
<dbReference type="Proteomes" id="UP001497382">
    <property type="component" value="Unassembled WGS sequence"/>
</dbReference>
<keyword evidence="2" id="KW-0649">Protein kinase inhibitor</keyword>
<reference evidence="5 6" key="1">
    <citation type="submission" date="2024-04" db="EMBL/GenBank/DDBJ databases">
        <authorList>
            <person name="Rising A."/>
            <person name="Reimegard J."/>
            <person name="Sonavane S."/>
            <person name="Akerstrom W."/>
            <person name="Nylinder S."/>
            <person name="Hedman E."/>
            <person name="Kallberg Y."/>
        </authorList>
    </citation>
    <scope>NUCLEOTIDE SEQUENCE [LARGE SCALE GENOMIC DNA]</scope>
</reference>
<protein>
    <recommendedName>
        <fullName evidence="4">Cyclin-dependent kinase inhibitor domain-containing protein</fullName>
    </recommendedName>
</protein>
<feature type="compositionally biased region" description="Basic and acidic residues" evidence="3">
    <location>
        <begin position="88"/>
        <end position="99"/>
    </location>
</feature>
<keyword evidence="6" id="KW-1185">Reference proteome</keyword>
<feature type="compositionally biased region" description="Basic and acidic residues" evidence="3">
    <location>
        <begin position="146"/>
        <end position="155"/>
    </location>
</feature>
<evidence type="ECO:0000313" key="6">
    <source>
        <dbReference type="Proteomes" id="UP001497382"/>
    </source>
</evidence>
<feature type="domain" description="Cyclin-dependent kinase inhibitor" evidence="4">
    <location>
        <begin position="51"/>
        <end position="78"/>
    </location>
</feature>
<feature type="region of interest" description="Disordered" evidence="3">
    <location>
        <begin position="1"/>
        <end position="20"/>
    </location>
</feature>
<sequence>MMNRKKNLTLPTEEEEKEENAVVRILQSPTCRRLFSWTVSDVAIPAEITAETREEQKLRWNFDFQTETPLPGRYQWVRTGEANGHRKNGSDEPERKRPCGGESSQKRQTSPSPYARPEKRRAQPESTTTTTTTTLVPESTVSCDRALNETEDSGRPLDLNDASSYGIDCT</sequence>
<comment type="similarity">
    <text evidence="1">Belongs to the CDI family.</text>
</comment>
<dbReference type="AlphaFoldDB" id="A0AAV2ADL5"/>
<feature type="compositionally biased region" description="Polar residues" evidence="3">
    <location>
        <begin position="102"/>
        <end position="112"/>
    </location>
</feature>
<feature type="region of interest" description="Disordered" evidence="3">
    <location>
        <begin position="70"/>
        <end position="170"/>
    </location>
</feature>
<gene>
    <name evidence="5" type="ORF">LARSCL_LOCUS11942</name>
</gene>
<dbReference type="Gene3D" id="4.10.365.10">
    <property type="entry name" value="p27"/>
    <property type="match status" value="1"/>
</dbReference>
<organism evidence="5 6">
    <name type="scientific">Larinioides sclopetarius</name>
    <dbReference type="NCBI Taxonomy" id="280406"/>
    <lineage>
        <taxon>Eukaryota</taxon>
        <taxon>Metazoa</taxon>
        <taxon>Ecdysozoa</taxon>
        <taxon>Arthropoda</taxon>
        <taxon>Chelicerata</taxon>
        <taxon>Arachnida</taxon>
        <taxon>Araneae</taxon>
        <taxon>Araneomorphae</taxon>
        <taxon>Entelegynae</taxon>
        <taxon>Araneoidea</taxon>
        <taxon>Araneidae</taxon>
        <taxon>Larinioides</taxon>
    </lineage>
</organism>
<dbReference type="GO" id="GO:0005634">
    <property type="term" value="C:nucleus"/>
    <property type="evidence" value="ECO:0007669"/>
    <property type="project" value="InterPro"/>
</dbReference>
<evidence type="ECO:0000313" key="5">
    <source>
        <dbReference type="EMBL" id="CAL1282067.1"/>
    </source>
</evidence>
<evidence type="ECO:0000256" key="1">
    <source>
        <dbReference type="ARBA" id="ARBA00006726"/>
    </source>
</evidence>
<proteinExistence type="inferred from homology"/>
<evidence type="ECO:0000256" key="2">
    <source>
        <dbReference type="ARBA" id="ARBA00023013"/>
    </source>
</evidence>